<feature type="domain" description="Signal transduction histidine kinase subgroup 3 dimerisation and phosphoacceptor" evidence="10">
    <location>
        <begin position="193"/>
        <end position="260"/>
    </location>
</feature>
<keyword evidence="5" id="KW-0547">Nucleotide-binding</keyword>
<keyword evidence="12" id="KW-1185">Reference proteome</keyword>
<evidence type="ECO:0000256" key="5">
    <source>
        <dbReference type="ARBA" id="ARBA00022741"/>
    </source>
</evidence>
<keyword evidence="4" id="KW-0808">Transferase</keyword>
<dbReference type="InterPro" id="IPR011712">
    <property type="entry name" value="Sig_transdc_His_kin_sub3_dim/P"/>
</dbReference>
<keyword evidence="9" id="KW-1133">Transmembrane helix</keyword>
<keyword evidence="6 11" id="KW-0418">Kinase</keyword>
<name>A0ABW5FJU5_9PSEU</name>
<organism evidence="11 12">
    <name type="scientific">Amycolatopsis pigmentata</name>
    <dbReference type="NCBI Taxonomy" id="450801"/>
    <lineage>
        <taxon>Bacteria</taxon>
        <taxon>Bacillati</taxon>
        <taxon>Actinomycetota</taxon>
        <taxon>Actinomycetes</taxon>
        <taxon>Pseudonocardiales</taxon>
        <taxon>Pseudonocardiaceae</taxon>
        <taxon>Amycolatopsis</taxon>
    </lineage>
</organism>
<evidence type="ECO:0000259" key="10">
    <source>
        <dbReference type="Pfam" id="PF07730"/>
    </source>
</evidence>
<dbReference type="InterPro" id="IPR036890">
    <property type="entry name" value="HATPase_C_sf"/>
</dbReference>
<dbReference type="Proteomes" id="UP001597417">
    <property type="component" value="Unassembled WGS sequence"/>
</dbReference>
<feature type="transmembrane region" description="Helical" evidence="9">
    <location>
        <begin position="12"/>
        <end position="31"/>
    </location>
</feature>
<dbReference type="EC" id="2.7.13.3" evidence="2"/>
<dbReference type="GO" id="GO:0016301">
    <property type="term" value="F:kinase activity"/>
    <property type="evidence" value="ECO:0007669"/>
    <property type="project" value="UniProtKB-KW"/>
</dbReference>
<evidence type="ECO:0000256" key="6">
    <source>
        <dbReference type="ARBA" id="ARBA00022777"/>
    </source>
</evidence>
<evidence type="ECO:0000256" key="3">
    <source>
        <dbReference type="ARBA" id="ARBA00022553"/>
    </source>
</evidence>
<evidence type="ECO:0000313" key="12">
    <source>
        <dbReference type="Proteomes" id="UP001597417"/>
    </source>
</evidence>
<sequence length="386" mass="40320">MVVTGQWVPRRWWPVRLGASLAGLGGIVYGINARTPGLGLHGQALAVLICVVVACLGWLVRTVTVYLDNQHRTLTTTAPSGALVTAGGLLMSIAPMPPALAMAAMGAFTAAVELTPALATTLTAAGVLVAAVGTATITHQWLAFAGYSGGLVAITLAGFNRRQYKQRLVQAEQLLTQTRIAAAADTRAAALDERTRIARDIHDVLAHSLGAVAVQLDAADALLEADTDTPRARHHVQRARHLTVEGLTETRRAIGALRNDAPPLGDQLSALVADHHNAATLTIFGEPRPLPANAALTIYRTAQEGLSNARKHAPGQPVTVHVHYHHDNVAVTIINPTSTTADGTTLGATGGGYGLPGLAERATLLGGTLIAGQDATNWSLQLWLPT</sequence>
<keyword evidence="9" id="KW-0812">Transmembrane</keyword>
<dbReference type="SUPFAM" id="SSF55874">
    <property type="entry name" value="ATPase domain of HSP90 chaperone/DNA topoisomerase II/histidine kinase"/>
    <property type="match status" value="1"/>
</dbReference>
<accession>A0ABW5FJU5</accession>
<proteinExistence type="predicted"/>
<protein>
    <recommendedName>
        <fullName evidence="2">histidine kinase</fullName>
        <ecNumber evidence="2">2.7.13.3</ecNumber>
    </recommendedName>
</protein>
<keyword evidence="9" id="KW-0472">Membrane</keyword>
<evidence type="ECO:0000256" key="9">
    <source>
        <dbReference type="SAM" id="Phobius"/>
    </source>
</evidence>
<keyword evidence="8" id="KW-0902">Two-component regulatory system</keyword>
<gene>
    <name evidence="11" type="ORF">ACFSXZ_02895</name>
</gene>
<dbReference type="InterPro" id="IPR050482">
    <property type="entry name" value="Sensor_HK_TwoCompSys"/>
</dbReference>
<feature type="transmembrane region" description="Helical" evidence="9">
    <location>
        <begin position="141"/>
        <end position="159"/>
    </location>
</feature>
<evidence type="ECO:0000256" key="4">
    <source>
        <dbReference type="ARBA" id="ARBA00022679"/>
    </source>
</evidence>
<evidence type="ECO:0000256" key="2">
    <source>
        <dbReference type="ARBA" id="ARBA00012438"/>
    </source>
</evidence>
<dbReference type="EMBL" id="JBHUKR010000004">
    <property type="protein sequence ID" value="MFD2415269.1"/>
    <property type="molecule type" value="Genomic_DNA"/>
</dbReference>
<evidence type="ECO:0000256" key="7">
    <source>
        <dbReference type="ARBA" id="ARBA00022840"/>
    </source>
</evidence>
<feature type="transmembrane region" description="Helical" evidence="9">
    <location>
        <begin position="117"/>
        <end position="135"/>
    </location>
</feature>
<feature type="transmembrane region" description="Helical" evidence="9">
    <location>
        <begin position="80"/>
        <end position="105"/>
    </location>
</feature>
<keyword evidence="7" id="KW-0067">ATP-binding</keyword>
<dbReference type="RefSeq" id="WP_378260922.1">
    <property type="nucleotide sequence ID" value="NZ_JBHUKR010000004.1"/>
</dbReference>
<dbReference type="PANTHER" id="PTHR24421">
    <property type="entry name" value="NITRATE/NITRITE SENSOR PROTEIN NARX-RELATED"/>
    <property type="match status" value="1"/>
</dbReference>
<dbReference type="PANTHER" id="PTHR24421:SF10">
    <property type="entry name" value="NITRATE_NITRITE SENSOR PROTEIN NARQ"/>
    <property type="match status" value="1"/>
</dbReference>
<evidence type="ECO:0000256" key="1">
    <source>
        <dbReference type="ARBA" id="ARBA00000085"/>
    </source>
</evidence>
<comment type="catalytic activity">
    <reaction evidence="1">
        <text>ATP + protein L-histidine = ADP + protein N-phospho-L-histidine.</text>
        <dbReference type="EC" id="2.7.13.3"/>
    </reaction>
</comment>
<evidence type="ECO:0000256" key="8">
    <source>
        <dbReference type="ARBA" id="ARBA00023012"/>
    </source>
</evidence>
<keyword evidence="3" id="KW-0597">Phosphoprotein</keyword>
<dbReference type="Gene3D" id="3.30.565.10">
    <property type="entry name" value="Histidine kinase-like ATPase, C-terminal domain"/>
    <property type="match status" value="1"/>
</dbReference>
<evidence type="ECO:0000313" key="11">
    <source>
        <dbReference type="EMBL" id="MFD2415269.1"/>
    </source>
</evidence>
<dbReference type="Gene3D" id="1.20.5.1930">
    <property type="match status" value="1"/>
</dbReference>
<reference evidence="12" key="1">
    <citation type="journal article" date="2019" name="Int. J. Syst. Evol. Microbiol.">
        <title>The Global Catalogue of Microorganisms (GCM) 10K type strain sequencing project: providing services to taxonomists for standard genome sequencing and annotation.</title>
        <authorList>
            <consortium name="The Broad Institute Genomics Platform"/>
            <consortium name="The Broad Institute Genome Sequencing Center for Infectious Disease"/>
            <person name="Wu L."/>
            <person name="Ma J."/>
        </authorList>
    </citation>
    <scope>NUCLEOTIDE SEQUENCE [LARGE SCALE GENOMIC DNA]</scope>
    <source>
        <strain evidence="12">CGMCC 4.7645</strain>
    </source>
</reference>
<comment type="caution">
    <text evidence="11">The sequence shown here is derived from an EMBL/GenBank/DDBJ whole genome shotgun (WGS) entry which is preliminary data.</text>
</comment>
<feature type="transmembrane region" description="Helical" evidence="9">
    <location>
        <begin position="38"/>
        <end position="60"/>
    </location>
</feature>
<dbReference type="Pfam" id="PF07730">
    <property type="entry name" value="HisKA_3"/>
    <property type="match status" value="1"/>
</dbReference>